<feature type="coiled-coil region" evidence="1">
    <location>
        <begin position="17"/>
        <end position="48"/>
    </location>
</feature>
<reference evidence="3 4" key="1">
    <citation type="submission" date="2024-01" db="EMBL/GenBank/DDBJ databases">
        <title>Characterization of antibiotic resistant novel bacterial strains and their environmental applications.</title>
        <authorList>
            <person name="Manzoor S."/>
            <person name="Abbas S."/>
            <person name="Arshad M."/>
            <person name="Ahmed I."/>
        </authorList>
    </citation>
    <scope>NUCLEOTIDE SEQUENCE [LARGE SCALE GENOMIC DNA]</scope>
    <source>
        <strain evidence="3 4">NCCP-602</strain>
    </source>
</reference>
<accession>A0ABP3CDG1</accession>
<feature type="compositionally biased region" description="Acidic residues" evidence="2">
    <location>
        <begin position="95"/>
        <end position="107"/>
    </location>
</feature>
<feature type="region of interest" description="Disordered" evidence="2">
    <location>
        <begin position="65"/>
        <end position="107"/>
    </location>
</feature>
<proteinExistence type="predicted"/>
<sequence length="107" mass="12154">MTNQITNNLDELIAQERRRAAERIAKLKRAAAAEQRRVEARVVELLREEHGDLYERLTQLSADHLRTQRSKRAKRAKKAASRSKGVVAGPSEQAVDPEPEEETPWNG</sequence>
<dbReference type="RefSeq" id="WP_339393715.1">
    <property type="nucleotide sequence ID" value="NZ_BAAAAF010000015.1"/>
</dbReference>
<evidence type="ECO:0000313" key="4">
    <source>
        <dbReference type="Proteomes" id="UP001498238"/>
    </source>
</evidence>
<keyword evidence="4" id="KW-1185">Reference proteome</keyword>
<dbReference type="EMBL" id="BAAAAF010000015">
    <property type="protein sequence ID" value="GAA0037061.1"/>
    <property type="molecule type" value="Genomic_DNA"/>
</dbReference>
<organism evidence="3 4">
    <name type="scientific">Brevibacterium metallidurans</name>
    <dbReference type="NCBI Taxonomy" id="1482676"/>
    <lineage>
        <taxon>Bacteria</taxon>
        <taxon>Bacillati</taxon>
        <taxon>Actinomycetota</taxon>
        <taxon>Actinomycetes</taxon>
        <taxon>Micrococcales</taxon>
        <taxon>Brevibacteriaceae</taxon>
        <taxon>Brevibacterium</taxon>
    </lineage>
</organism>
<gene>
    <name evidence="3" type="ORF">NCCP602_30220</name>
</gene>
<name>A0ABP3CDG1_9MICO</name>
<evidence type="ECO:0000313" key="3">
    <source>
        <dbReference type="EMBL" id="GAA0037061.1"/>
    </source>
</evidence>
<comment type="caution">
    <text evidence="3">The sequence shown here is derived from an EMBL/GenBank/DDBJ whole genome shotgun (WGS) entry which is preliminary data.</text>
</comment>
<evidence type="ECO:0000256" key="2">
    <source>
        <dbReference type="SAM" id="MobiDB-lite"/>
    </source>
</evidence>
<protein>
    <submittedName>
        <fullName evidence="3">Uncharacterized protein</fullName>
    </submittedName>
</protein>
<dbReference type="Proteomes" id="UP001498238">
    <property type="component" value="Unassembled WGS sequence"/>
</dbReference>
<keyword evidence="1" id="KW-0175">Coiled coil</keyword>
<evidence type="ECO:0000256" key="1">
    <source>
        <dbReference type="SAM" id="Coils"/>
    </source>
</evidence>
<feature type="compositionally biased region" description="Basic residues" evidence="2">
    <location>
        <begin position="67"/>
        <end position="81"/>
    </location>
</feature>